<gene>
    <name evidence="1" type="ORF">MLD38_023663</name>
</gene>
<protein>
    <submittedName>
        <fullName evidence="1">Uncharacterized protein</fullName>
    </submittedName>
</protein>
<sequence length="610" mass="67251">MSQINQLLSAAIKSKFSPPSSTVASLVSDYAKSNHHELALRLFRYVHSAGIELDCFAVPSVLNSCGRLPNSWLGEEVHGFSLKRGFGRDVFVANSLVFMYGECVETVASRKVFDEMPERDVVTWSSLIGCYGRAGWVDEGLGVIGDMCYGGVRPNEACLVNVVGLFTDAGDGSMAKEVHAYVVRNGTYGYFRDTYDAGCMLGTALIDLHSNCGNLGYARRIFDRISSRNVVTWTSMIMGFMRWGSVKDGAELFCKMIEGGVVPTEVTLVNLIIECGFIRAADMGKQVHAYLLKSHVCMPSDVLTALIDMYGKCGGVQYCRELFDHFKKKDASMWTTMVSAYTRARCIDLALECFVQMKAEGLGPTEEAVVCIVSVCSDTTSLESGRWIHAAIEKNGMGDVVLRTALIDMYSKCGNVEASLRVFREDPRRDTCLWNAIITGLGKHGRGKEALAIFTQMDELQVKPDSTTFIAALHSCSHAGLVTEAKKLFHKMMNGYALTPKVEHYGCMVDVLSRACLLDEAVELIRSMPVEPNVIVWGSLLAGAKLYKDSKLEELASKQILMAEPRHYGYNMLVSNIFASNGRWNDLEEARQRVANSRTCREAGLSMVGN</sequence>
<dbReference type="Proteomes" id="UP001057402">
    <property type="component" value="Chromosome 7"/>
</dbReference>
<keyword evidence="2" id="KW-1185">Reference proteome</keyword>
<evidence type="ECO:0000313" key="2">
    <source>
        <dbReference type="Proteomes" id="UP001057402"/>
    </source>
</evidence>
<organism evidence="1 2">
    <name type="scientific">Melastoma candidum</name>
    <dbReference type="NCBI Taxonomy" id="119954"/>
    <lineage>
        <taxon>Eukaryota</taxon>
        <taxon>Viridiplantae</taxon>
        <taxon>Streptophyta</taxon>
        <taxon>Embryophyta</taxon>
        <taxon>Tracheophyta</taxon>
        <taxon>Spermatophyta</taxon>
        <taxon>Magnoliopsida</taxon>
        <taxon>eudicotyledons</taxon>
        <taxon>Gunneridae</taxon>
        <taxon>Pentapetalae</taxon>
        <taxon>rosids</taxon>
        <taxon>malvids</taxon>
        <taxon>Myrtales</taxon>
        <taxon>Melastomataceae</taxon>
        <taxon>Melastomatoideae</taxon>
        <taxon>Melastomateae</taxon>
        <taxon>Melastoma</taxon>
    </lineage>
</organism>
<dbReference type="EMBL" id="CM042886">
    <property type="protein sequence ID" value="KAI4338628.1"/>
    <property type="molecule type" value="Genomic_DNA"/>
</dbReference>
<evidence type="ECO:0000313" key="1">
    <source>
        <dbReference type="EMBL" id="KAI4338628.1"/>
    </source>
</evidence>
<name>A0ACB9NR85_9MYRT</name>
<reference evidence="2" key="1">
    <citation type="journal article" date="2023" name="Front. Plant Sci.">
        <title>Chromosomal-level genome assembly of Melastoma candidum provides insights into trichome evolution.</title>
        <authorList>
            <person name="Zhong Y."/>
            <person name="Wu W."/>
            <person name="Sun C."/>
            <person name="Zou P."/>
            <person name="Liu Y."/>
            <person name="Dai S."/>
            <person name="Zhou R."/>
        </authorList>
    </citation>
    <scope>NUCLEOTIDE SEQUENCE [LARGE SCALE GENOMIC DNA]</scope>
</reference>
<comment type="caution">
    <text evidence="1">The sequence shown here is derived from an EMBL/GenBank/DDBJ whole genome shotgun (WGS) entry which is preliminary data.</text>
</comment>
<proteinExistence type="predicted"/>
<accession>A0ACB9NR85</accession>